<keyword evidence="3" id="KW-1185">Reference proteome</keyword>
<name>A0ABU6UY70_9FABA</name>
<feature type="region of interest" description="Disordered" evidence="1">
    <location>
        <begin position="1"/>
        <end position="59"/>
    </location>
</feature>
<evidence type="ECO:0000313" key="2">
    <source>
        <dbReference type="EMBL" id="MED6166267.1"/>
    </source>
</evidence>
<feature type="non-terminal residue" evidence="2">
    <location>
        <position position="77"/>
    </location>
</feature>
<feature type="non-terminal residue" evidence="2">
    <location>
        <position position="1"/>
    </location>
</feature>
<dbReference type="EMBL" id="JASCZI010125436">
    <property type="protein sequence ID" value="MED6166267.1"/>
    <property type="molecule type" value="Genomic_DNA"/>
</dbReference>
<comment type="caution">
    <text evidence="2">The sequence shown here is derived from an EMBL/GenBank/DDBJ whole genome shotgun (WGS) entry which is preliminary data.</text>
</comment>
<evidence type="ECO:0000256" key="1">
    <source>
        <dbReference type="SAM" id="MobiDB-lite"/>
    </source>
</evidence>
<organism evidence="2 3">
    <name type="scientific">Stylosanthes scabra</name>
    <dbReference type="NCBI Taxonomy" id="79078"/>
    <lineage>
        <taxon>Eukaryota</taxon>
        <taxon>Viridiplantae</taxon>
        <taxon>Streptophyta</taxon>
        <taxon>Embryophyta</taxon>
        <taxon>Tracheophyta</taxon>
        <taxon>Spermatophyta</taxon>
        <taxon>Magnoliopsida</taxon>
        <taxon>eudicotyledons</taxon>
        <taxon>Gunneridae</taxon>
        <taxon>Pentapetalae</taxon>
        <taxon>rosids</taxon>
        <taxon>fabids</taxon>
        <taxon>Fabales</taxon>
        <taxon>Fabaceae</taxon>
        <taxon>Papilionoideae</taxon>
        <taxon>50 kb inversion clade</taxon>
        <taxon>dalbergioids sensu lato</taxon>
        <taxon>Dalbergieae</taxon>
        <taxon>Pterocarpus clade</taxon>
        <taxon>Stylosanthes</taxon>
    </lineage>
</organism>
<proteinExistence type="predicted"/>
<dbReference type="Proteomes" id="UP001341840">
    <property type="component" value="Unassembled WGS sequence"/>
</dbReference>
<gene>
    <name evidence="2" type="ORF">PIB30_107513</name>
</gene>
<sequence length="77" mass="8560">STVAASSPRKSQHSASSYLSPRLPSSSSKKSLSLRVRFPSPSSSLRLSRPWSSGKEQEKLQAELKKLQKLKEFKPTM</sequence>
<evidence type="ECO:0000313" key="3">
    <source>
        <dbReference type="Proteomes" id="UP001341840"/>
    </source>
</evidence>
<feature type="compositionally biased region" description="Low complexity" evidence="1">
    <location>
        <begin position="14"/>
        <end position="53"/>
    </location>
</feature>
<protein>
    <submittedName>
        <fullName evidence="2">Uncharacterized protein</fullName>
    </submittedName>
</protein>
<reference evidence="2 3" key="1">
    <citation type="journal article" date="2023" name="Plants (Basel)">
        <title>Bridging the Gap: Combining Genomics and Transcriptomics Approaches to Understand Stylosanthes scabra, an Orphan Legume from the Brazilian Caatinga.</title>
        <authorList>
            <person name="Ferreira-Neto J.R.C."/>
            <person name="da Silva M.D."/>
            <person name="Binneck E."/>
            <person name="de Melo N.F."/>
            <person name="da Silva R.H."/>
            <person name="de Melo A.L.T.M."/>
            <person name="Pandolfi V."/>
            <person name="Bustamante F.O."/>
            <person name="Brasileiro-Vidal A.C."/>
            <person name="Benko-Iseppon A.M."/>
        </authorList>
    </citation>
    <scope>NUCLEOTIDE SEQUENCE [LARGE SCALE GENOMIC DNA]</scope>
    <source>
        <tissue evidence="2">Leaves</tissue>
    </source>
</reference>
<accession>A0ABU6UY70</accession>